<evidence type="ECO:0000259" key="9">
    <source>
        <dbReference type="PROSITE" id="PS50928"/>
    </source>
</evidence>
<accession>A0ABY0V4P9</accession>
<dbReference type="PANTHER" id="PTHR43744:SF12">
    <property type="entry name" value="ABC TRANSPORTER PERMEASE PROTEIN MG189-RELATED"/>
    <property type="match status" value="1"/>
</dbReference>
<evidence type="ECO:0000256" key="3">
    <source>
        <dbReference type="ARBA" id="ARBA00022475"/>
    </source>
</evidence>
<keyword evidence="2 7" id="KW-0813">Transport</keyword>
<feature type="transmembrane region" description="Helical" evidence="7">
    <location>
        <begin position="47"/>
        <end position="74"/>
    </location>
</feature>
<evidence type="ECO:0000256" key="2">
    <source>
        <dbReference type="ARBA" id="ARBA00022448"/>
    </source>
</evidence>
<dbReference type="Pfam" id="PF00528">
    <property type="entry name" value="BPD_transp_1"/>
    <property type="match status" value="1"/>
</dbReference>
<feature type="transmembrane region" description="Helical" evidence="7">
    <location>
        <begin position="109"/>
        <end position="135"/>
    </location>
</feature>
<evidence type="ECO:0000256" key="7">
    <source>
        <dbReference type="RuleBase" id="RU363032"/>
    </source>
</evidence>
<keyword evidence="5 7" id="KW-1133">Transmembrane helix</keyword>
<dbReference type="Proteomes" id="UP000198976">
    <property type="component" value="Chromosome I"/>
</dbReference>
<name>A0ABY0V4P9_9ACTO</name>
<dbReference type="PANTHER" id="PTHR43744">
    <property type="entry name" value="ABC TRANSPORTER PERMEASE PROTEIN MG189-RELATED-RELATED"/>
    <property type="match status" value="1"/>
</dbReference>
<comment type="subcellular location">
    <subcellularLocation>
        <location evidence="1 7">Cell membrane</location>
        <topology evidence="1 7">Multi-pass membrane protein</topology>
    </subcellularLocation>
</comment>
<dbReference type="RefSeq" id="WP_257525607.1">
    <property type="nucleotide sequence ID" value="NZ_LT629792.1"/>
</dbReference>
<evidence type="ECO:0000313" key="11">
    <source>
        <dbReference type="Proteomes" id="UP000198976"/>
    </source>
</evidence>
<keyword evidence="6 7" id="KW-0472">Membrane</keyword>
<feature type="transmembrane region" description="Helical" evidence="7">
    <location>
        <begin position="179"/>
        <end position="201"/>
    </location>
</feature>
<dbReference type="CDD" id="cd06261">
    <property type="entry name" value="TM_PBP2"/>
    <property type="match status" value="1"/>
</dbReference>
<dbReference type="InterPro" id="IPR000515">
    <property type="entry name" value="MetI-like"/>
</dbReference>
<dbReference type="InterPro" id="IPR035906">
    <property type="entry name" value="MetI-like_sf"/>
</dbReference>
<evidence type="ECO:0000256" key="8">
    <source>
        <dbReference type="SAM" id="MobiDB-lite"/>
    </source>
</evidence>
<dbReference type="SUPFAM" id="SSF161098">
    <property type="entry name" value="MetI-like"/>
    <property type="match status" value="1"/>
</dbReference>
<dbReference type="PROSITE" id="PS50928">
    <property type="entry name" value="ABC_TM1"/>
    <property type="match status" value="1"/>
</dbReference>
<keyword evidence="11" id="KW-1185">Reference proteome</keyword>
<evidence type="ECO:0000256" key="5">
    <source>
        <dbReference type="ARBA" id="ARBA00022989"/>
    </source>
</evidence>
<evidence type="ECO:0000256" key="1">
    <source>
        <dbReference type="ARBA" id="ARBA00004651"/>
    </source>
</evidence>
<protein>
    <submittedName>
        <fullName evidence="10">Carbohydrate ABC transporter membrane protein 2, CUT1 family</fullName>
    </submittedName>
</protein>
<feature type="transmembrane region" description="Helical" evidence="7">
    <location>
        <begin position="147"/>
        <end position="167"/>
    </location>
</feature>
<evidence type="ECO:0000256" key="6">
    <source>
        <dbReference type="ARBA" id="ARBA00023136"/>
    </source>
</evidence>
<keyword evidence="4 7" id="KW-0812">Transmembrane</keyword>
<feature type="transmembrane region" description="Helical" evidence="7">
    <location>
        <begin position="280"/>
        <end position="301"/>
    </location>
</feature>
<evidence type="ECO:0000256" key="4">
    <source>
        <dbReference type="ARBA" id="ARBA00022692"/>
    </source>
</evidence>
<sequence length="316" mass="35314">MTAPMTPGTPIESTSSSTSSPSTRGTAGQNSANTSTRKIRPSKRRRINWVATLFILFTSLGVLIPMYLAVVVALKSPDQVLNGNGFELPTSIRWQNFADAWERADFKHALVNTVFVTALTLVFTILTSSIVSWAIARNLHKPFFKGAFYYLLSALFIPFPIIMLPIIKQMSILHLDRPIGMVILYTIFGLSMNSFIYVSYIRSIPIELEEAARVDGASTWRVFWQVIFPLLTPMNATVGIITCVWAWNDFILPLVVLTDPAHRTLPLAQYVFQGQFNLDYSVAFASYLMAMAPLLLVYVFSQRWVISGVTRGSVKG</sequence>
<gene>
    <name evidence="10" type="ORF">SAMN04489714_0077</name>
</gene>
<evidence type="ECO:0000313" key="10">
    <source>
        <dbReference type="EMBL" id="SDT85500.1"/>
    </source>
</evidence>
<feature type="compositionally biased region" description="Low complexity" evidence="8">
    <location>
        <begin position="1"/>
        <end position="28"/>
    </location>
</feature>
<feature type="transmembrane region" description="Helical" evidence="7">
    <location>
        <begin position="222"/>
        <end position="247"/>
    </location>
</feature>
<proteinExistence type="inferred from homology"/>
<dbReference type="Gene3D" id="1.10.3720.10">
    <property type="entry name" value="MetI-like"/>
    <property type="match status" value="1"/>
</dbReference>
<feature type="region of interest" description="Disordered" evidence="8">
    <location>
        <begin position="1"/>
        <end position="40"/>
    </location>
</feature>
<reference evidence="10 11" key="1">
    <citation type="submission" date="2016-10" db="EMBL/GenBank/DDBJ databases">
        <authorList>
            <person name="Varghese N."/>
            <person name="Submissions S."/>
        </authorList>
    </citation>
    <scope>NUCLEOTIDE SEQUENCE [LARGE SCALE GENOMIC DNA]</scope>
    <source>
        <strain evidence="10 11">DSM 9169</strain>
    </source>
</reference>
<keyword evidence="3" id="KW-1003">Cell membrane</keyword>
<dbReference type="EMBL" id="LT629792">
    <property type="protein sequence ID" value="SDT85500.1"/>
    <property type="molecule type" value="Genomic_DNA"/>
</dbReference>
<feature type="domain" description="ABC transmembrane type-1" evidence="9">
    <location>
        <begin position="110"/>
        <end position="301"/>
    </location>
</feature>
<organism evidence="10 11">
    <name type="scientific">Schaalia radingae</name>
    <dbReference type="NCBI Taxonomy" id="131110"/>
    <lineage>
        <taxon>Bacteria</taxon>
        <taxon>Bacillati</taxon>
        <taxon>Actinomycetota</taxon>
        <taxon>Actinomycetes</taxon>
        <taxon>Actinomycetales</taxon>
        <taxon>Actinomycetaceae</taxon>
        <taxon>Schaalia</taxon>
    </lineage>
</organism>
<comment type="similarity">
    <text evidence="7">Belongs to the binding-protein-dependent transport system permease family.</text>
</comment>